<dbReference type="Proteomes" id="UP000198924">
    <property type="component" value="Unassembled WGS sequence"/>
</dbReference>
<dbReference type="EMBL" id="FOSH01000003">
    <property type="protein sequence ID" value="SFJ98666.1"/>
    <property type="molecule type" value="Genomic_DNA"/>
</dbReference>
<dbReference type="GO" id="GO:0016740">
    <property type="term" value="F:transferase activity"/>
    <property type="evidence" value="ECO:0007669"/>
    <property type="project" value="UniProtKB-KW"/>
</dbReference>
<comment type="similarity">
    <text evidence="2">Belongs to the YkuD family.</text>
</comment>
<name>A0A1I3VWQ3_9GAMM</name>
<feature type="domain" description="L,D-TPase catalytic" evidence="9">
    <location>
        <begin position="25"/>
        <end position="184"/>
    </location>
</feature>
<dbReference type="PROSITE" id="PS52029">
    <property type="entry name" value="LD_TPASE"/>
    <property type="match status" value="1"/>
</dbReference>
<dbReference type="RefSeq" id="WP_091711831.1">
    <property type="nucleotide sequence ID" value="NZ_FOSH01000003.1"/>
</dbReference>
<dbReference type="Gene3D" id="2.40.440.10">
    <property type="entry name" value="L,D-transpeptidase catalytic domain-like"/>
    <property type="match status" value="1"/>
</dbReference>
<reference evidence="11" key="1">
    <citation type="submission" date="2016-10" db="EMBL/GenBank/DDBJ databases">
        <authorList>
            <person name="Varghese N."/>
            <person name="Submissions S."/>
        </authorList>
    </citation>
    <scope>NUCLEOTIDE SEQUENCE [LARGE SCALE GENOMIC DNA]</scope>
    <source>
        <strain evidence="11">DSM 11578</strain>
    </source>
</reference>
<evidence type="ECO:0000256" key="8">
    <source>
        <dbReference type="SAM" id="SignalP"/>
    </source>
</evidence>
<protein>
    <submittedName>
        <fullName evidence="10">L,D-transpeptidase catalytic domain</fullName>
    </submittedName>
</protein>
<dbReference type="GO" id="GO:0071555">
    <property type="term" value="P:cell wall organization"/>
    <property type="evidence" value="ECO:0007669"/>
    <property type="project" value="UniProtKB-UniRule"/>
</dbReference>
<accession>A0A1I3VWQ3</accession>
<sequence length="185" mass="21093">MNKWFLPILLSLFLYQQVSWADEVYTIVIKRSENKLLLEKNDKVIRSYHAAIGSGGRKAKQMEGDRRTPLGIYHIVDIKDSDRFHLFLQLDYPSVRDAINGLKAGHIKKSQYRRILDAHIFGGIPPQNTALGGVIGIHGIGVETKDKLEIHQMANWTQGCIALRNKEIDELLKFVRVGTEVKIME</sequence>
<dbReference type="InterPro" id="IPR005490">
    <property type="entry name" value="LD_TPept_cat_dom"/>
</dbReference>
<dbReference type="GO" id="GO:0009252">
    <property type="term" value="P:peptidoglycan biosynthetic process"/>
    <property type="evidence" value="ECO:0007669"/>
    <property type="project" value="UniProtKB-UniPathway"/>
</dbReference>
<evidence type="ECO:0000256" key="7">
    <source>
        <dbReference type="PROSITE-ProRule" id="PRU01373"/>
    </source>
</evidence>
<feature type="chain" id="PRO_5011710520" evidence="8">
    <location>
        <begin position="22"/>
        <end position="185"/>
    </location>
</feature>
<dbReference type="InterPro" id="IPR038063">
    <property type="entry name" value="Transpep_catalytic_dom"/>
</dbReference>
<dbReference type="STRING" id="45496.SAMN04488079_103218"/>
<dbReference type="Pfam" id="PF03734">
    <property type="entry name" value="YkuD"/>
    <property type="match status" value="1"/>
</dbReference>
<evidence type="ECO:0000256" key="5">
    <source>
        <dbReference type="ARBA" id="ARBA00022984"/>
    </source>
</evidence>
<evidence type="ECO:0000259" key="9">
    <source>
        <dbReference type="PROSITE" id="PS52029"/>
    </source>
</evidence>
<gene>
    <name evidence="10" type="ORF">SAMN04488079_103218</name>
</gene>
<feature type="active site" description="Nucleophile" evidence="7">
    <location>
        <position position="160"/>
    </location>
</feature>
<keyword evidence="6 7" id="KW-0961">Cell wall biogenesis/degradation</keyword>
<evidence type="ECO:0000256" key="2">
    <source>
        <dbReference type="ARBA" id="ARBA00005992"/>
    </source>
</evidence>
<feature type="active site" description="Proton donor/acceptor" evidence="7">
    <location>
        <position position="138"/>
    </location>
</feature>
<comment type="pathway">
    <text evidence="1 7">Cell wall biogenesis; peptidoglycan biosynthesis.</text>
</comment>
<dbReference type="PANTHER" id="PTHR36699">
    <property type="entry name" value="LD-TRANSPEPTIDASE"/>
    <property type="match status" value="1"/>
</dbReference>
<evidence type="ECO:0000313" key="10">
    <source>
        <dbReference type="EMBL" id="SFJ98666.1"/>
    </source>
</evidence>
<evidence type="ECO:0000256" key="6">
    <source>
        <dbReference type="ARBA" id="ARBA00023316"/>
    </source>
</evidence>
<dbReference type="GO" id="GO:0008360">
    <property type="term" value="P:regulation of cell shape"/>
    <property type="evidence" value="ECO:0007669"/>
    <property type="project" value="UniProtKB-UniRule"/>
</dbReference>
<dbReference type="UniPathway" id="UPA00219"/>
<dbReference type="PANTHER" id="PTHR36699:SF1">
    <property type="entry name" value="L,D-TRANSPEPTIDASE YAFK-RELATED"/>
    <property type="match status" value="1"/>
</dbReference>
<organism evidence="10 11">
    <name type="scientific">Methylophaga sulfidovorans</name>
    <dbReference type="NCBI Taxonomy" id="45496"/>
    <lineage>
        <taxon>Bacteria</taxon>
        <taxon>Pseudomonadati</taxon>
        <taxon>Pseudomonadota</taxon>
        <taxon>Gammaproteobacteria</taxon>
        <taxon>Thiotrichales</taxon>
        <taxon>Piscirickettsiaceae</taxon>
        <taxon>Methylophaga</taxon>
    </lineage>
</organism>
<dbReference type="GO" id="GO:0004180">
    <property type="term" value="F:carboxypeptidase activity"/>
    <property type="evidence" value="ECO:0007669"/>
    <property type="project" value="UniProtKB-ARBA"/>
</dbReference>
<dbReference type="CDD" id="cd16913">
    <property type="entry name" value="YkuD_like"/>
    <property type="match status" value="1"/>
</dbReference>
<keyword evidence="5 7" id="KW-0573">Peptidoglycan synthesis</keyword>
<keyword evidence="4 7" id="KW-0133">Cell shape</keyword>
<feature type="signal peptide" evidence="8">
    <location>
        <begin position="1"/>
        <end position="21"/>
    </location>
</feature>
<evidence type="ECO:0000256" key="4">
    <source>
        <dbReference type="ARBA" id="ARBA00022960"/>
    </source>
</evidence>
<keyword evidence="8" id="KW-0732">Signal</keyword>
<dbReference type="OrthoDB" id="9809748at2"/>
<evidence type="ECO:0000256" key="3">
    <source>
        <dbReference type="ARBA" id="ARBA00022679"/>
    </source>
</evidence>
<evidence type="ECO:0000313" key="11">
    <source>
        <dbReference type="Proteomes" id="UP000198924"/>
    </source>
</evidence>
<dbReference type="AlphaFoldDB" id="A0A1I3VWQ3"/>
<evidence type="ECO:0000256" key="1">
    <source>
        <dbReference type="ARBA" id="ARBA00004752"/>
    </source>
</evidence>
<keyword evidence="11" id="KW-1185">Reference proteome</keyword>
<keyword evidence="3" id="KW-0808">Transferase</keyword>
<dbReference type="SUPFAM" id="SSF141523">
    <property type="entry name" value="L,D-transpeptidase catalytic domain-like"/>
    <property type="match status" value="1"/>
</dbReference>
<proteinExistence type="inferred from homology"/>